<proteinExistence type="predicted"/>
<evidence type="ECO:0000313" key="1">
    <source>
        <dbReference type="EMBL" id="KAI0034717.1"/>
    </source>
</evidence>
<evidence type="ECO:0000313" key="2">
    <source>
        <dbReference type="Proteomes" id="UP000814128"/>
    </source>
</evidence>
<reference evidence="1" key="2">
    <citation type="journal article" date="2022" name="New Phytol.">
        <title>Evolutionary transition to the ectomycorrhizal habit in the genomes of a hyperdiverse lineage of mushroom-forming fungi.</title>
        <authorList>
            <person name="Looney B."/>
            <person name="Miyauchi S."/>
            <person name="Morin E."/>
            <person name="Drula E."/>
            <person name="Courty P.E."/>
            <person name="Kohler A."/>
            <person name="Kuo A."/>
            <person name="LaButti K."/>
            <person name="Pangilinan J."/>
            <person name="Lipzen A."/>
            <person name="Riley R."/>
            <person name="Andreopoulos W."/>
            <person name="He G."/>
            <person name="Johnson J."/>
            <person name="Nolan M."/>
            <person name="Tritt A."/>
            <person name="Barry K.W."/>
            <person name="Grigoriev I.V."/>
            <person name="Nagy L.G."/>
            <person name="Hibbett D."/>
            <person name="Henrissat B."/>
            <person name="Matheny P.B."/>
            <person name="Labbe J."/>
            <person name="Martin F.M."/>
        </authorList>
    </citation>
    <scope>NUCLEOTIDE SEQUENCE</scope>
    <source>
        <strain evidence="1">EC-137</strain>
    </source>
</reference>
<dbReference type="Proteomes" id="UP000814128">
    <property type="component" value="Unassembled WGS sequence"/>
</dbReference>
<feature type="non-terminal residue" evidence="1">
    <location>
        <position position="1"/>
    </location>
</feature>
<dbReference type="EMBL" id="MU273496">
    <property type="protein sequence ID" value="KAI0034717.1"/>
    <property type="molecule type" value="Genomic_DNA"/>
</dbReference>
<organism evidence="1 2">
    <name type="scientific">Vararia minispora EC-137</name>
    <dbReference type="NCBI Taxonomy" id="1314806"/>
    <lineage>
        <taxon>Eukaryota</taxon>
        <taxon>Fungi</taxon>
        <taxon>Dikarya</taxon>
        <taxon>Basidiomycota</taxon>
        <taxon>Agaricomycotina</taxon>
        <taxon>Agaricomycetes</taxon>
        <taxon>Russulales</taxon>
        <taxon>Lachnocladiaceae</taxon>
        <taxon>Vararia</taxon>
    </lineage>
</organism>
<gene>
    <name evidence="1" type="ORF">K488DRAFT_44898</name>
</gene>
<protein>
    <submittedName>
        <fullName evidence="1">Uncharacterized protein</fullName>
    </submittedName>
</protein>
<accession>A0ACB8QT20</accession>
<name>A0ACB8QT20_9AGAM</name>
<comment type="caution">
    <text evidence="1">The sequence shown here is derived from an EMBL/GenBank/DDBJ whole genome shotgun (WGS) entry which is preliminary data.</text>
</comment>
<keyword evidence="2" id="KW-1185">Reference proteome</keyword>
<reference evidence="1" key="1">
    <citation type="submission" date="2021-02" db="EMBL/GenBank/DDBJ databases">
        <authorList>
            <consortium name="DOE Joint Genome Institute"/>
            <person name="Ahrendt S."/>
            <person name="Looney B.P."/>
            <person name="Miyauchi S."/>
            <person name="Morin E."/>
            <person name="Drula E."/>
            <person name="Courty P.E."/>
            <person name="Chicoki N."/>
            <person name="Fauchery L."/>
            <person name="Kohler A."/>
            <person name="Kuo A."/>
            <person name="Labutti K."/>
            <person name="Pangilinan J."/>
            <person name="Lipzen A."/>
            <person name="Riley R."/>
            <person name="Andreopoulos W."/>
            <person name="He G."/>
            <person name="Johnson J."/>
            <person name="Barry K.W."/>
            <person name="Grigoriev I.V."/>
            <person name="Nagy L."/>
            <person name="Hibbett D."/>
            <person name="Henrissat B."/>
            <person name="Matheny P.B."/>
            <person name="Labbe J."/>
            <person name="Martin F."/>
        </authorList>
    </citation>
    <scope>NUCLEOTIDE SEQUENCE</scope>
    <source>
        <strain evidence="1">EC-137</strain>
    </source>
</reference>
<sequence length="258" mass="28296">QVGCVLLTDTAHQALITHGVYMYTIAHAYDSARFNRLEWSLVVEVIVNGVTALLVQSFFVMRIWTRNHGNIALLVLTCLCIATQFALHIGSYLHICTTLRADLSVAYGVSLAINGVTAFTDVLITTCLVYLLQRSRTTFSQTNTLITRLVNTGLLTSIDAVLSLITILAKPDTLIYLGIYYIIGRLYSNSFLATLNSRTSLRGVTSSPRNGDGPTIIMSTLEWSHRAKPGSPVRARSAKTDITQDYPCETPAVSSFSN</sequence>